<reference evidence="2" key="2">
    <citation type="submission" date="2020-09" db="EMBL/GenBank/DDBJ databases">
        <authorList>
            <person name="Sun Q."/>
            <person name="Kim S."/>
        </authorList>
    </citation>
    <scope>NUCLEOTIDE SEQUENCE</scope>
    <source>
        <strain evidence="2">KCTC 32513</strain>
    </source>
</reference>
<evidence type="ECO:0008006" key="4">
    <source>
        <dbReference type="Google" id="ProtNLM"/>
    </source>
</evidence>
<evidence type="ECO:0000256" key="1">
    <source>
        <dbReference type="SAM" id="SignalP"/>
    </source>
</evidence>
<evidence type="ECO:0000313" key="3">
    <source>
        <dbReference type="Proteomes" id="UP000634004"/>
    </source>
</evidence>
<dbReference type="InterPro" id="IPR021247">
    <property type="entry name" value="DUF2785"/>
</dbReference>
<feature type="chain" id="PRO_5035281265" description="DUF2785 domain-containing protein" evidence="1">
    <location>
        <begin position="27"/>
        <end position="310"/>
    </location>
</feature>
<dbReference type="Pfam" id="PF10978">
    <property type="entry name" value="DUF2785"/>
    <property type="match status" value="1"/>
</dbReference>
<feature type="signal peptide" evidence="1">
    <location>
        <begin position="1"/>
        <end position="26"/>
    </location>
</feature>
<protein>
    <recommendedName>
        <fullName evidence="4">DUF2785 domain-containing protein</fullName>
    </recommendedName>
</protein>
<dbReference type="PROSITE" id="PS51257">
    <property type="entry name" value="PROKAR_LIPOPROTEIN"/>
    <property type="match status" value="1"/>
</dbReference>
<comment type="caution">
    <text evidence="2">The sequence shown here is derived from an EMBL/GenBank/DDBJ whole genome shotgun (WGS) entry which is preliminary data.</text>
</comment>
<keyword evidence="3" id="KW-1185">Reference proteome</keyword>
<dbReference type="EMBL" id="BMZH01000004">
    <property type="protein sequence ID" value="GHA91483.1"/>
    <property type="molecule type" value="Genomic_DNA"/>
</dbReference>
<accession>A0A8J3G292</accession>
<organism evidence="2 3">
    <name type="scientific">Algimonas arctica</name>
    <dbReference type="NCBI Taxonomy" id="1479486"/>
    <lineage>
        <taxon>Bacteria</taxon>
        <taxon>Pseudomonadati</taxon>
        <taxon>Pseudomonadota</taxon>
        <taxon>Alphaproteobacteria</taxon>
        <taxon>Maricaulales</taxon>
        <taxon>Robiginitomaculaceae</taxon>
        <taxon>Algimonas</taxon>
    </lineage>
</organism>
<dbReference type="Proteomes" id="UP000634004">
    <property type="component" value="Unassembled WGS sequence"/>
</dbReference>
<reference evidence="2" key="1">
    <citation type="journal article" date="2014" name="Int. J. Syst. Evol. Microbiol.">
        <title>Complete genome sequence of Corynebacterium casei LMG S-19264T (=DSM 44701T), isolated from a smear-ripened cheese.</title>
        <authorList>
            <consortium name="US DOE Joint Genome Institute (JGI-PGF)"/>
            <person name="Walter F."/>
            <person name="Albersmeier A."/>
            <person name="Kalinowski J."/>
            <person name="Ruckert C."/>
        </authorList>
    </citation>
    <scope>NUCLEOTIDE SEQUENCE</scope>
    <source>
        <strain evidence="2">KCTC 32513</strain>
    </source>
</reference>
<keyword evidence="1" id="KW-0732">Signal</keyword>
<sequence>MGPLMIRILKSFAFLTLIGQSLSACADTGQNSAACLSSDITVKDMERAKANAFETLDTRAKANMATSMVACLGHPDPAIRDGIAYAGLTALLRSGTLPQDDIRALRDQLLVIVETNDADGYSAPFAALVLSEVARTDRVEPYLTDSEFDQLVQAAATYVNGVTDYRGFSDTEGWRHGIAHGADWLMQLSLNPALTDDHANILLKAIQTQIPSGNGHIYIHGEPGRLARPVLFIAMQQGRSEQAWTEWLAPLIDPAPMSEWGEAYKSEAGLARLHNVKSFLQALYVAASLSSNTEVKPLIDPVTEALRALP</sequence>
<proteinExistence type="predicted"/>
<evidence type="ECO:0000313" key="2">
    <source>
        <dbReference type="EMBL" id="GHA91483.1"/>
    </source>
</evidence>
<name>A0A8J3G292_9PROT</name>
<dbReference type="AlphaFoldDB" id="A0A8J3G292"/>
<gene>
    <name evidence="2" type="ORF">GCM10009069_13330</name>
</gene>